<gene>
    <name evidence="6" type="primary">LOC111012497</name>
</gene>
<feature type="chain" id="PRO_5026874472" evidence="3">
    <location>
        <begin position="25"/>
        <end position="266"/>
    </location>
</feature>
<dbReference type="PANTHER" id="PTHR32099">
    <property type="entry name" value="CYSTEINE-RICH REPEAT SECRETORY PROTEIN"/>
    <property type="match status" value="1"/>
</dbReference>
<keyword evidence="5" id="KW-1185">Reference proteome</keyword>
<dbReference type="KEGG" id="mcha:111012497"/>
<accession>A0A6J1CN27</accession>
<dbReference type="OrthoDB" id="1909574at2759"/>
<dbReference type="PROSITE" id="PS51473">
    <property type="entry name" value="GNK2"/>
    <property type="match status" value="2"/>
</dbReference>
<dbReference type="Gene3D" id="3.30.430.20">
    <property type="entry name" value="Gnk2 domain, C-X8-C-X2-C motif"/>
    <property type="match status" value="2"/>
</dbReference>
<dbReference type="InterPro" id="IPR038408">
    <property type="entry name" value="GNK2_sf"/>
</dbReference>
<dbReference type="InterPro" id="IPR002902">
    <property type="entry name" value="GNK2"/>
</dbReference>
<evidence type="ECO:0000313" key="6">
    <source>
        <dbReference type="RefSeq" id="XP_022142358.1"/>
    </source>
</evidence>
<keyword evidence="1 3" id="KW-0732">Signal</keyword>
<dbReference type="CDD" id="cd23509">
    <property type="entry name" value="Gnk2-like"/>
    <property type="match status" value="2"/>
</dbReference>
<dbReference type="RefSeq" id="XP_022142358.1">
    <property type="nucleotide sequence ID" value="XM_022286666.1"/>
</dbReference>
<evidence type="ECO:0000256" key="3">
    <source>
        <dbReference type="SAM" id="SignalP"/>
    </source>
</evidence>
<evidence type="ECO:0000313" key="5">
    <source>
        <dbReference type="Proteomes" id="UP000504603"/>
    </source>
</evidence>
<evidence type="ECO:0000256" key="1">
    <source>
        <dbReference type="ARBA" id="ARBA00022729"/>
    </source>
</evidence>
<feature type="signal peptide" evidence="3">
    <location>
        <begin position="1"/>
        <end position="24"/>
    </location>
</feature>
<evidence type="ECO:0000256" key="2">
    <source>
        <dbReference type="ARBA" id="ARBA00022737"/>
    </source>
</evidence>
<feature type="domain" description="Gnk2-homologous" evidence="4">
    <location>
        <begin position="141"/>
        <end position="250"/>
    </location>
</feature>
<keyword evidence="2" id="KW-0677">Repeat</keyword>
<feature type="domain" description="Gnk2-homologous" evidence="4">
    <location>
        <begin position="28"/>
        <end position="134"/>
    </location>
</feature>
<organism evidence="5 6">
    <name type="scientific">Momordica charantia</name>
    <name type="common">Bitter gourd</name>
    <name type="synonym">Balsam pear</name>
    <dbReference type="NCBI Taxonomy" id="3673"/>
    <lineage>
        <taxon>Eukaryota</taxon>
        <taxon>Viridiplantae</taxon>
        <taxon>Streptophyta</taxon>
        <taxon>Embryophyta</taxon>
        <taxon>Tracheophyta</taxon>
        <taxon>Spermatophyta</taxon>
        <taxon>Magnoliopsida</taxon>
        <taxon>eudicotyledons</taxon>
        <taxon>Gunneridae</taxon>
        <taxon>Pentapetalae</taxon>
        <taxon>rosids</taxon>
        <taxon>fabids</taxon>
        <taxon>Cucurbitales</taxon>
        <taxon>Cucurbitaceae</taxon>
        <taxon>Momordiceae</taxon>
        <taxon>Momordica</taxon>
    </lineage>
</organism>
<dbReference type="Pfam" id="PF01657">
    <property type="entry name" value="Stress-antifung"/>
    <property type="match status" value="2"/>
</dbReference>
<protein>
    <submittedName>
        <fullName evidence="6">Cysteine-rich repeat secretory protein 38-like</fullName>
    </submittedName>
</protein>
<dbReference type="Proteomes" id="UP000504603">
    <property type="component" value="Unplaced"/>
</dbReference>
<name>A0A6J1CN27_MOMCH</name>
<evidence type="ECO:0000259" key="4">
    <source>
        <dbReference type="PROSITE" id="PS51473"/>
    </source>
</evidence>
<proteinExistence type="predicted"/>
<reference evidence="6" key="1">
    <citation type="submission" date="2025-08" db="UniProtKB">
        <authorList>
            <consortium name="RefSeq"/>
        </authorList>
    </citation>
    <scope>IDENTIFICATION</scope>
    <source>
        <strain evidence="6">OHB3-1</strain>
    </source>
</reference>
<dbReference type="PANTHER" id="PTHR32099:SF103">
    <property type="entry name" value="GNK2-HOMOLOGOUS DOMAIN-CONTAINING PROTEIN"/>
    <property type="match status" value="1"/>
</dbReference>
<dbReference type="AlphaFoldDB" id="A0A6J1CN27"/>
<dbReference type="GeneID" id="111012497"/>
<sequence>MEIPTTLFFLISLVLSQLILSTVSQPDFFFSKCSDKFGNYSNSSPFRGNLNSALATISSKSSTQVVDYGFNNASSGEDPDRANVKALCRGGVSLEQCRICVSNSVRRILQNCPSQKEGTGWYGNCQIVYSNNSVHGEISISGATRILYNTGRAPDAKGFNEELRELLDGLRDRAASGSSIRKSASGDVRLEAPNTYTIYGLVDCFPDMSFFDCDVCLSRLQSNLPSCCSGSIGARLVVTSCQINYEIHPLYESLLSPPSQYAPPTI</sequence>